<feature type="domain" description="Endonuclease/exonuclease/phosphatase" evidence="3">
    <location>
        <begin position="516"/>
        <end position="818"/>
    </location>
</feature>
<protein>
    <submittedName>
        <fullName evidence="5">CCR4 domain-containing protein 4, putative</fullName>
    </submittedName>
</protein>
<evidence type="ECO:0000259" key="3">
    <source>
        <dbReference type="Pfam" id="PF03372"/>
    </source>
</evidence>
<dbReference type="InterPro" id="IPR005135">
    <property type="entry name" value="Endo/exonuclease/phosphatase"/>
</dbReference>
<organism evidence="4 7">
    <name type="scientific">Plasmodium yoelii</name>
    <dbReference type="NCBI Taxonomy" id="5861"/>
    <lineage>
        <taxon>Eukaryota</taxon>
        <taxon>Sar</taxon>
        <taxon>Alveolata</taxon>
        <taxon>Apicomplexa</taxon>
        <taxon>Aconoidasida</taxon>
        <taxon>Haemosporida</taxon>
        <taxon>Plasmodiidae</taxon>
        <taxon>Plasmodium</taxon>
        <taxon>Plasmodium (Vinckeia)</taxon>
    </lineage>
</organism>
<dbReference type="EMBL" id="LM993662">
    <property type="protein sequence ID" value="VTZ77180.1"/>
    <property type="molecule type" value="Genomic_DNA"/>
</dbReference>
<dbReference type="OrthoDB" id="412787at2759"/>
<dbReference type="GeneID" id="3800280"/>
<dbReference type="PANTHER" id="PTHR12121">
    <property type="entry name" value="CARBON CATABOLITE REPRESSOR PROTEIN 4"/>
    <property type="match status" value="1"/>
</dbReference>
<dbReference type="VEuPathDB" id="PlasmoDB:PY17X_0809300"/>
<evidence type="ECO:0000313" key="5">
    <source>
        <dbReference type="EMBL" id="VTZ77180.1"/>
    </source>
</evidence>
<gene>
    <name evidence="5" type="ORF">PY17X_0809300</name>
    <name evidence="4" type="ORF">PYYM_0809100</name>
</gene>
<dbReference type="RefSeq" id="XP_728069.1">
    <property type="nucleotide sequence ID" value="XM_722976.1"/>
</dbReference>
<evidence type="ECO:0000313" key="7">
    <source>
        <dbReference type="Proteomes" id="UP000072904"/>
    </source>
</evidence>
<feature type="signal peptide" evidence="2">
    <location>
        <begin position="1"/>
        <end position="22"/>
    </location>
</feature>
<evidence type="ECO:0000313" key="6">
    <source>
        <dbReference type="Proteomes" id="UP000072874"/>
    </source>
</evidence>
<dbReference type="GO" id="GO:0000175">
    <property type="term" value="F:3'-5'-RNA exonuclease activity"/>
    <property type="evidence" value="ECO:0007669"/>
    <property type="project" value="TreeGrafter"/>
</dbReference>
<name>A0A078K941_PLAYE</name>
<feature type="region of interest" description="Disordered" evidence="1">
    <location>
        <begin position="150"/>
        <end position="171"/>
    </location>
</feature>
<evidence type="ECO:0000256" key="2">
    <source>
        <dbReference type="SAM" id="SignalP"/>
    </source>
</evidence>
<dbReference type="EMBL" id="LK934636">
    <property type="protein sequence ID" value="CDU17452.1"/>
    <property type="molecule type" value="Genomic_DNA"/>
</dbReference>
<dbReference type="Pfam" id="PF03372">
    <property type="entry name" value="Exo_endo_phos"/>
    <property type="match status" value="1"/>
</dbReference>
<reference evidence="6 7" key="1">
    <citation type="journal article" date="2014" name="BMC Biol.">
        <title>A comprehensive evaluation of rodent malaria parasite genomes and gene expression.</title>
        <authorList>
            <person name="Otto T.D."/>
            <person name="Bohme U."/>
            <person name="Jackson A.P."/>
            <person name="Hunt M."/>
            <person name="Franke-Fayard B."/>
            <person name="Hoeijmakers W.A."/>
            <person name="Religa A.A."/>
            <person name="Robertson L."/>
            <person name="Sanders M."/>
            <person name="Ogun S.A."/>
            <person name="Cunningham D."/>
            <person name="Erhart A."/>
            <person name="Billker O."/>
            <person name="Khan S.M."/>
            <person name="Stunnenberg H.G."/>
            <person name="Langhorne J."/>
            <person name="Holder A.A."/>
            <person name="Waters A.P."/>
            <person name="Newbold C.I."/>
            <person name="Pain A."/>
            <person name="Berriman M."/>
            <person name="Janse C.J."/>
        </authorList>
    </citation>
    <scope>NUCLEOTIDE SEQUENCE [LARGE SCALE GENOMIC DNA]</scope>
    <source>
        <strain evidence="5 6">17X</strain>
        <strain evidence="4 7">YM</strain>
    </source>
</reference>
<proteinExistence type="predicted"/>
<dbReference type="VEuPathDB" id="PlasmoDB:PY00970"/>
<dbReference type="KEGG" id="pyo:PY17X_0809300"/>
<dbReference type="GO" id="GO:0000288">
    <property type="term" value="P:nuclear-transcribed mRNA catabolic process, deadenylation-dependent decay"/>
    <property type="evidence" value="ECO:0007669"/>
    <property type="project" value="TreeGrafter"/>
</dbReference>
<keyword evidence="2" id="KW-0732">Signal</keyword>
<evidence type="ECO:0000256" key="1">
    <source>
        <dbReference type="SAM" id="MobiDB-lite"/>
    </source>
</evidence>
<feature type="chain" id="PRO_5014502176" evidence="2">
    <location>
        <begin position="23"/>
        <end position="827"/>
    </location>
</feature>
<dbReference type="Proteomes" id="UP000072904">
    <property type="component" value="Chromosome 8"/>
</dbReference>
<dbReference type="VEuPathDB" id="PlasmoDB:Py17XNL_000801657"/>
<reference evidence="4" key="3">
    <citation type="submission" date="2014-05" db="EMBL/GenBank/DDBJ databases">
        <authorList>
            <person name="Aslett A.Martin."/>
            <person name="De Silva Nishadi"/>
        </authorList>
    </citation>
    <scope>NUCLEOTIDE SEQUENCE</scope>
    <source>
        <strain evidence="4">YM</strain>
    </source>
</reference>
<dbReference type="PANTHER" id="PTHR12121:SF37">
    <property type="entry name" value="2',5'-PHOSPHODIESTERASE 12"/>
    <property type="match status" value="1"/>
</dbReference>
<reference evidence="5" key="4">
    <citation type="submission" date="2019-05" db="EMBL/GenBank/DDBJ databases">
        <authorList>
            <consortium name="Pathogen Informatics"/>
        </authorList>
    </citation>
    <scope>NUCLEOTIDE SEQUENCE</scope>
    <source>
        <strain evidence="5">17X</strain>
    </source>
</reference>
<dbReference type="OMA" id="YTNWNNN"/>
<dbReference type="GO" id="GO:0005739">
    <property type="term" value="C:mitochondrion"/>
    <property type="evidence" value="ECO:0007669"/>
    <property type="project" value="TreeGrafter"/>
</dbReference>
<dbReference type="SUPFAM" id="SSF56219">
    <property type="entry name" value="DNase I-like"/>
    <property type="match status" value="1"/>
</dbReference>
<dbReference type="InterPro" id="IPR036691">
    <property type="entry name" value="Endo/exonu/phosph_ase_sf"/>
</dbReference>
<evidence type="ECO:0000313" key="4">
    <source>
        <dbReference type="EMBL" id="CDU17452.1"/>
    </source>
</evidence>
<sequence length="827" mass="98419">MIWMNLLKFFVATFFMLEKTKNMFCLICNNNKAIKYVLNIKLNNIQEKAKHFYINNYNIVFNTNKKNVKKKKKKLLFLLSKNFGHFVNRQQEIPFHILKLNNNNTNIKRNRLFLFDHNFSKLKLCSQNYPGATRSFNSIFLNKMDNYEDKHRSNRNNEMSNEETNDTNENNDKIQSCILKKKANFIADFNDEKENKIQRTHTNCDGSEIKQNISGNGCNNDLKKNNIFTLKELEEMRKNSNYVKIDDRENNEFSIELYFDYKELKLLRKKDEPLSSLKNRLILNLNKLYQKQNKQLNSIQNKNANKIIDDNVKSGKEKGNATTVKFYDKENNIIDENGILKDIIDKLNYLVIDEYKISIYKNLYDLKKIYVSMDVYANHQIIPVHLPLGKMEDYTYYWVDTNDETILNSCDIFYKPTNEDISKRIQLVIYDKNTPIFFHVTEEIEVKYHPFEEQLKIKEQRYSDFLVQSNQYDNNNNNAKNTIRILSYNILAPIYTNTKYATEYMFRNINPCYLKTNYRSHLLISEINHDFDIISLQEVSEYLHTNLFCVYLYENYYSSYKPKSPHGNDGCSLFVNKKKFSLIEYENCEFNTVIRNPELKNIYDTFIKISDDLDEIINEIKTVYQIGIFMHNNSQNIFIIANTHLYFHSLAQHIRVIQVYCMLHILEKIKNKYKDKYKNKEIYVILNGDFNTNFESEVFSFLQGNDVMENSKLWENGKLFKKEYDDLNKYPTLFNIDNNSNDQKINGPYLNRKKFLPLYSAYKKVDIPYTNWNNNFIDVLDYIFLSPELKVKRVLKGVDKDIFDQYKGIVSPFNPSDHLSIAAEIEL</sequence>
<dbReference type="Gene3D" id="3.60.10.10">
    <property type="entry name" value="Endonuclease/exonuclease/phosphatase"/>
    <property type="match status" value="1"/>
</dbReference>
<accession>A0A078K941</accession>
<dbReference type="InterPro" id="IPR050410">
    <property type="entry name" value="CCR4/nocturin_mRNA_transcr"/>
</dbReference>
<reference evidence="5" key="2">
    <citation type="submission" date="2014-05" db="EMBL/GenBank/DDBJ databases">
        <authorList>
            <person name="Aslett M.A."/>
            <person name="De Silva N."/>
        </authorList>
    </citation>
    <scope>NUCLEOTIDE SEQUENCE</scope>
    <source>
        <strain evidence="5">17X</strain>
    </source>
</reference>
<dbReference type="VEuPathDB" id="PlasmoDB:PYYM_0809100"/>
<dbReference type="Proteomes" id="UP000072874">
    <property type="component" value="Chromosome 8"/>
</dbReference>
<dbReference type="AlphaFoldDB" id="A0A078K941"/>